<keyword evidence="7" id="KW-1185">Reference proteome</keyword>
<dbReference type="Pfam" id="PF14246">
    <property type="entry name" value="TetR_C_7"/>
    <property type="match status" value="1"/>
</dbReference>
<dbReference type="InterPro" id="IPR039536">
    <property type="entry name" value="TetR_C_Proteobacteria"/>
</dbReference>
<evidence type="ECO:0000256" key="3">
    <source>
        <dbReference type="ARBA" id="ARBA00023163"/>
    </source>
</evidence>
<dbReference type="EMBL" id="JBHUKR010000024">
    <property type="protein sequence ID" value="MFD2422055.1"/>
    <property type="molecule type" value="Genomic_DNA"/>
</dbReference>
<dbReference type="Pfam" id="PF00440">
    <property type="entry name" value="TetR_N"/>
    <property type="match status" value="1"/>
</dbReference>
<evidence type="ECO:0000256" key="2">
    <source>
        <dbReference type="ARBA" id="ARBA00023125"/>
    </source>
</evidence>
<feature type="DNA-binding region" description="H-T-H motif" evidence="4">
    <location>
        <begin position="29"/>
        <end position="48"/>
    </location>
</feature>
<comment type="caution">
    <text evidence="6">The sequence shown here is derived from an EMBL/GenBank/DDBJ whole genome shotgun (WGS) entry which is preliminary data.</text>
</comment>
<sequence length="206" mass="23002">MALRGERLREHILWTAKDVFIELGFERTSMDVVAARAKTSKRSLYAHFENKDKLFGAVMTLVRELYLGKLLRTPAEYGDDPAEAIARFCGRLLQVQLWNSALRTLRLGIAEAERLPGVAAEYYESIFEIPQQRLADFVVERYGVDTGAAHEIAQRLLGRAVYPVLIGALLGVGEPLAERPEESTLETDVDLEPLRAAVAALLPPLR</sequence>
<keyword evidence="2 4" id="KW-0238">DNA-binding</keyword>
<dbReference type="InterPro" id="IPR050109">
    <property type="entry name" value="HTH-type_TetR-like_transc_reg"/>
</dbReference>
<dbReference type="SUPFAM" id="SSF46689">
    <property type="entry name" value="Homeodomain-like"/>
    <property type="match status" value="1"/>
</dbReference>
<reference evidence="7" key="1">
    <citation type="journal article" date="2019" name="Int. J. Syst. Evol. Microbiol.">
        <title>The Global Catalogue of Microorganisms (GCM) 10K type strain sequencing project: providing services to taxonomists for standard genome sequencing and annotation.</title>
        <authorList>
            <consortium name="The Broad Institute Genomics Platform"/>
            <consortium name="The Broad Institute Genome Sequencing Center for Infectious Disease"/>
            <person name="Wu L."/>
            <person name="Ma J."/>
        </authorList>
    </citation>
    <scope>NUCLEOTIDE SEQUENCE [LARGE SCALE GENOMIC DNA]</scope>
    <source>
        <strain evidence="7">CGMCC 4.7645</strain>
    </source>
</reference>
<dbReference type="Gene3D" id="1.10.357.10">
    <property type="entry name" value="Tetracycline Repressor, domain 2"/>
    <property type="match status" value="1"/>
</dbReference>
<dbReference type="PANTHER" id="PTHR30055:SF234">
    <property type="entry name" value="HTH-TYPE TRANSCRIPTIONAL REGULATOR BETI"/>
    <property type="match status" value="1"/>
</dbReference>
<evidence type="ECO:0000256" key="1">
    <source>
        <dbReference type="ARBA" id="ARBA00023015"/>
    </source>
</evidence>
<keyword evidence="1" id="KW-0805">Transcription regulation</keyword>
<evidence type="ECO:0000256" key="4">
    <source>
        <dbReference type="PROSITE-ProRule" id="PRU00335"/>
    </source>
</evidence>
<evidence type="ECO:0000313" key="7">
    <source>
        <dbReference type="Proteomes" id="UP001597417"/>
    </source>
</evidence>
<dbReference type="PROSITE" id="PS50977">
    <property type="entry name" value="HTH_TETR_2"/>
    <property type="match status" value="1"/>
</dbReference>
<name>A0ABW5G483_9PSEU</name>
<organism evidence="6 7">
    <name type="scientific">Amycolatopsis pigmentata</name>
    <dbReference type="NCBI Taxonomy" id="450801"/>
    <lineage>
        <taxon>Bacteria</taxon>
        <taxon>Bacillati</taxon>
        <taxon>Actinomycetota</taxon>
        <taxon>Actinomycetes</taxon>
        <taxon>Pseudonocardiales</taxon>
        <taxon>Pseudonocardiaceae</taxon>
        <taxon>Amycolatopsis</taxon>
    </lineage>
</organism>
<dbReference type="PRINTS" id="PR00455">
    <property type="entry name" value="HTHTETR"/>
</dbReference>
<accession>A0ABW5G483</accession>
<protein>
    <submittedName>
        <fullName evidence="6">TetR/AcrR family transcriptional regulator</fullName>
    </submittedName>
</protein>
<gene>
    <name evidence="6" type="ORF">ACFSXZ_37575</name>
</gene>
<dbReference type="Proteomes" id="UP001597417">
    <property type="component" value="Unassembled WGS sequence"/>
</dbReference>
<proteinExistence type="predicted"/>
<dbReference type="InterPro" id="IPR001647">
    <property type="entry name" value="HTH_TetR"/>
</dbReference>
<dbReference type="InterPro" id="IPR009057">
    <property type="entry name" value="Homeodomain-like_sf"/>
</dbReference>
<keyword evidence="3" id="KW-0804">Transcription</keyword>
<feature type="domain" description="HTH tetR-type" evidence="5">
    <location>
        <begin position="6"/>
        <end position="66"/>
    </location>
</feature>
<dbReference type="PANTHER" id="PTHR30055">
    <property type="entry name" value="HTH-TYPE TRANSCRIPTIONAL REGULATOR RUTR"/>
    <property type="match status" value="1"/>
</dbReference>
<dbReference type="RefSeq" id="WP_378270943.1">
    <property type="nucleotide sequence ID" value="NZ_JBHUKR010000024.1"/>
</dbReference>
<evidence type="ECO:0000313" key="6">
    <source>
        <dbReference type="EMBL" id="MFD2422055.1"/>
    </source>
</evidence>
<evidence type="ECO:0000259" key="5">
    <source>
        <dbReference type="PROSITE" id="PS50977"/>
    </source>
</evidence>